<dbReference type="STRING" id="531814.SAMN04487944_105173"/>
<dbReference type="PANTHER" id="PTHR36849">
    <property type="entry name" value="CYTOPLASMIC PROTEIN-RELATED"/>
    <property type="match status" value="1"/>
</dbReference>
<sequence>MQLKRIYEKRTEEDNVRILVDRLWPRGLSKEEVELDVWLKEIGPTNELRRWFRHDQEKFPQFRELYLQELKDDPQKKSAYDQLKKYYEENDGQITLVFSAKEQEYNHVQVLKEKLENTKKH</sequence>
<reference evidence="1 2" key="1">
    <citation type="submission" date="2016-10" db="EMBL/GenBank/DDBJ databases">
        <authorList>
            <person name="de Groot N.N."/>
        </authorList>
    </citation>
    <scope>NUCLEOTIDE SEQUENCE [LARGE SCALE GENOMIC DNA]</scope>
    <source>
        <strain evidence="1 2">CGMCC 1.7727</strain>
    </source>
</reference>
<evidence type="ECO:0000313" key="2">
    <source>
        <dbReference type="Proteomes" id="UP000199687"/>
    </source>
</evidence>
<organism evidence="1 2">
    <name type="scientific">Gracilibacillus ureilyticus</name>
    <dbReference type="NCBI Taxonomy" id="531814"/>
    <lineage>
        <taxon>Bacteria</taxon>
        <taxon>Bacillati</taxon>
        <taxon>Bacillota</taxon>
        <taxon>Bacilli</taxon>
        <taxon>Bacillales</taxon>
        <taxon>Bacillaceae</taxon>
        <taxon>Gracilibacillus</taxon>
    </lineage>
</organism>
<dbReference type="OrthoDB" id="9790745at2"/>
<dbReference type="EMBL" id="FOGL01000005">
    <property type="protein sequence ID" value="SER52299.1"/>
    <property type="molecule type" value="Genomic_DNA"/>
</dbReference>
<dbReference type="InterPro" id="IPR052552">
    <property type="entry name" value="YeaO-like"/>
</dbReference>
<protein>
    <submittedName>
        <fullName evidence="1">Uncharacterized conserved protein YeaO, DUF488 family</fullName>
    </submittedName>
</protein>
<evidence type="ECO:0000313" key="1">
    <source>
        <dbReference type="EMBL" id="SER52299.1"/>
    </source>
</evidence>
<dbReference type="AlphaFoldDB" id="A0A1H9PWZ9"/>
<gene>
    <name evidence="1" type="ORF">SAMN04487944_105173</name>
</gene>
<proteinExistence type="predicted"/>
<dbReference type="RefSeq" id="WP_089740233.1">
    <property type="nucleotide sequence ID" value="NZ_FOGL01000005.1"/>
</dbReference>
<keyword evidence="2" id="KW-1185">Reference proteome</keyword>
<dbReference type="PANTHER" id="PTHR36849:SF1">
    <property type="entry name" value="CYTOPLASMIC PROTEIN"/>
    <property type="match status" value="1"/>
</dbReference>
<accession>A0A1H9PWZ9</accession>
<dbReference type="Pfam" id="PF22752">
    <property type="entry name" value="DUF488-N3i"/>
    <property type="match status" value="1"/>
</dbReference>
<dbReference type="Proteomes" id="UP000199687">
    <property type="component" value="Unassembled WGS sequence"/>
</dbReference>
<name>A0A1H9PWZ9_9BACI</name>